<dbReference type="GO" id="GO:0006189">
    <property type="term" value="P:'de novo' IMP biosynthetic process"/>
    <property type="evidence" value="ECO:0007669"/>
    <property type="project" value="TreeGrafter"/>
</dbReference>
<dbReference type="AlphaFoldDB" id="A0A0F8YHG6"/>
<dbReference type="SMART" id="SM00798">
    <property type="entry name" value="AICARFT_IMPCHas"/>
    <property type="match status" value="1"/>
</dbReference>
<dbReference type="SUPFAM" id="SSF53927">
    <property type="entry name" value="Cytidine deaminase-like"/>
    <property type="match status" value="1"/>
</dbReference>
<comment type="caution">
    <text evidence="1">The sequence shown here is derived from an EMBL/GenBank/DDBJ whole genome shotgun (WGS) entry which is preliminary data.</text>
</comment>
<evidence type="ECO:0000313" key="1">
    <source>
        <dbReference type="EMBL" id="KKK47461.1"/>
    </source>
</evidence>
<dbReference type="Pfam" id="PF01808">
    <property type="entry name" value="AICARFT_IMPCHas"/>
    <property type="match status" value="1"/>
</dbReference>
<gene>
    <name evidence="1" type="ORF">LCGC14_3154950</name>
</gene>
<feature type="non-terminal residue" evidence="1">
    <location>
        <position position="335"/>
    </location>
</feature>
<dbReference type="InterPro" id="IPR036914">
    <property type="entry name" value="MGS-like_dom_sf"/>
</dbReference>
<dbReference type="InterPro" id="IPR002695">
    <property type="entry name" value="PurH-like"/>
</dbReference>
<reference evidence="1" key="1">
    <citation type="journal article" date="2015" name="Nature">
        <title>Complex archaea that bridge the gap between prokaryotes and eukaryotes.</title>
        <authorList>
            <person name="Spang A."/>
            <person name="Saw J.H."/>
            <person name="Jorgensen S.L."/>
            <person name="Zaremba-Niedzwiedzka K."/>
            <person name="Martijn J."/>
            <person name="Lind A.E."/>
            <person name="van Eijk R."/>
            <person name="Schleper C."/>
            <person name="Guy L."/>
            <person name="Ettema T.J."/>
        </authorList>
    </citation>
    <scope>NUCLEOTIDE SEQUENCE</scope>
</reference>
<accession>A0A0F8YHG6</accession>
<dbReference type="Gene3D" id="3.40.50.1380">
    <property type="entry name" value="Methylglyoxal synthase-like domain"/>
    <property type="match status" value="1"/>
</dbReference>
<sequence length="335" mass="36773">LYPFVETVSRPDVSLDEALENIDIGGPTMLRAAAKNFPFVLVLVDPSDYAEALDHLRAGGGNPSGVSLEFRRRLAEKAFQHVASYDTAVAQYLRTDARPSDGGGETFPDRMTVALAKAQDLRYGENPHQRAALYREERAGLTAGGIVGAGKLHGLDLSYINVMDADAAWQAVLEFDDPAVVIVKHASPCGIAVHQEIDEAYRRAFDSDPISPFGGIVAVNRPVTEAMVAAMKGMRYEVIVAPGYEEAALERLRKRRDLRILRMAEGEPQRAWDYRRVSGGLLVQEADRYPDDEMDLRVVTKRAPTAGELADLRFAWKAVKHVKSNAIVVAREGAT</sequence>
<protein>
    <recommendedName>
        <fullName evidence="2">IMP cyclohydrolase</fullName>
    </recommendedName>
</protein>
<dbReference type="Gene3D" id="3.40.140.20">
    <property type="match status" value="2"/>
</dbReference>
<dbReference type="SUPFAM" id="SSF52335">
    <property type="entry name" value="Methylglyoxal synthase-like"/>
    <property type="match status" value="1"/>
</dbReference>
<feature type="non-terminal residue" evidence="1">
    <location>
        <position position="1"/>
    </location>
</feature>
<dbReference type="PANTHER" id="PTHR11692:SF0">
    <property type="entry name" value="BIFUNCTIONAL PURINE BIOSYNTHESIS PROTEIN ATIC"/>
    <property type="match status" value="1"/>
</dbReference>
<name>A0A0F8YHG6_9ZZZZ</name>
<dbReference type="GO" id="GO:0003937">
    <property type="term" value="F:IMP cyclohydrolase activity"/>
    <property type="evidence" value="ECO:0007669"/>
    <property type="project" value="InterPro"/>
</dbReference>
<dbReference type="GO" id="GO:0004643">
    <property type="term" value="F:phosphoribosylaminoimidazolecarboxamide formyltransferase activity"/>
    <property type="evidence" value="ECO:0007669"/>
    <property type="project" value="InterPro"/>
</dbReference>
<dbReference type="InterPro" id="IPR016193">
    <property type="entry name" value="Cytidine_deaminase-like"/>
</dbReference>
<dbReference type="PANTHER" id="PTHR11692">
    <property type="entry name" value="BIFUNCTIONAL PURINE BIOSYNTHESIS PROTEIN PURH"/>
    <property type="match status" value="1"/>
</dbReference>
<proteinExistence type="predicted"/>
<dbReference type="EMBL" id="LAZR01069568">
    <property type="protein sequence ID" value="KKK47461.1"/>
    <property type="molecule type" value="Genomic_DNA"/>
</dbReference>
<dbReference type="InterPro" id="IPR024051">
    <property type="entry name" value="AICAR_Tfase_dup_dom_sf"/>
</dbReference>
<evidence type="ECO:0008006" key="2">
    <source>
        <dbReference type="Google" id="ProtNLM"/>
    </source>
</evidence>
<dbReference type="GO" id="GO:0005829">
    <property type="term" value="C:cytosol"/>
    <property type="evidence" value="ECO:0007669"/>
    <property type="project" value="TreeGrafter"/>
</dbReference>
<organism evidence="1">
    <name type="scientific">marine sediment metagenome</name>
    <dbReference type="NCBI Taxonomy" id="412755"/>
    <lineage>
        <taxon>unclassified sequences</taxon>
        <taxon>metagenomes</taxon>
        <taxon>ecological metagenomes</taxon>
    </lineage>
</organism>